<evidence type="ECO:0000313" key="1">
    <source>
        <dbReference type="EMBL" id="DAF59684.1"/>
    </source>
</evidence>
<accession>A0A8S5T8M4</accession>
<protein>
    <submittedName>
        <fullName evidence="1">Uncharacterized protein</fullName>
    </submittedName>
</protein>
<organism evidence="1">
    <name type="scientific">Siphoviridae sp. ct0Wl9</name>
    <dbReference type="NCBI Taxonomy" id="2827763"/>
    <lineage>
        <taxon>Viruses</taxon>
        <taxon>Duplodnaviria</taxon>
        <taxon>Heunggongvirae</taxon>
        <taxon>Uroviricota</taxon>
        <taxon>Caudoviricetes</taxon>
    </lineage>
</organism>
<proteinExistence type="predicted"/>
<dbReference type="EMBL" id="BK032775">
    <property type="protein sequence ID" value="DAF59684.1"/>
    <property type="molecule type" value="Genomic_DNA"/>
</dbReference>
<reference evidence="1" key="1">
    <citation type="journal article" date="2021" name="Proc. Natl. Acad. Sci. U.S.A.">
        <title>A Catalog of Tens of Thousands of Viruses from Human Metagenomes Reveals Hidden Associations with Chronic Diseases.</title>
        <authorList>
            <person name="Tisza M.J."/>
            <person name="Buck C.B."/>
        </authorList>
    </citation>
    <scope>NUCLEOTIDE SEQUENCE</scope>
    <source>
        <strain evidence="1">Ct0Wl9</strain>
    </source>
</reference>
<sequence>MLKKERIGRIYDILIQFEKLQSQETNVTEASYRNYIDRLITWYIGYGNEEIEYALKGLYKLGIQAEHDTVRRIVFHIIDILDKEVP</sequence>
<name>A0A8S5T8M4_9CAUD</name>